<dbReference type="PROSITE" id="PS50093">
    <property type="entry name" value="PKD"/>
    <property type="match status" value="2"/>
</dbReference>
<proteinExistence type="predicted"/>
<dbReference type="InterPro" id="IPR026341">
    <property type="entry name" value="T9SS_type_B"/>
</dbReference>
<dbReference type="SUPFAM" id="SSF49299">
    <property type="entry name" value="PKD domain"/>
    <property type="match status" value="2"/>
</dbReference>
<accession>A0A1N6J380</accession>
<dbReference type="RefSeq" id="WP_074240809.1">
    <property type="nucleotide sequence ID" value="NZ_FSRA01000002.1"/>
</dbReference>
<dbReference type="EMBL" id="FSRA01000002">
    <property type="protein sequence ID" value="SIO38705.1"/>
    <property type="molecule type" value="Genomic_DNA"/>
</dbReference>
<dbReference type="Proteomes" id="UP000185003">
    <property type="component" value="Unassembled WGS sequence"/>
</dbReference>
<dbReference type="Gene3D" id="2.60.40.10">
    <property type="entry name" value="Immunoglobulins"/>
    <property type="match status" value="2"/>
</dbReference>
<dbReference type="OrthoDB" id="1490014at2"/>
<name>A0A1N6J380_9BACT</name>
<evidence type="ECO:0000313" key="4">
    <source>
        <dbReference type="Proteomes" id="UP000185003"/>
    </source>
</evidence>
<keyword evidence="4" id="KW-1185">Reference proteome</keyword>
<dbReference type="InterPro" id="IPR013783">
    <property type="entry name" value="Ig-like_fold"/>
</dbReference>
<dbReference type="InterPro" id="IPR035986">
    <property type="entry name" value="PKD_dom_sf"/>
</dbReference>
<dbReference type="CDD" id="cd00146">
    <property type="entry name" value="PKD"/>
    <property type="match status" value="1"/>
</dbReference>
<reference evidence="3 4" key="1">
    <citation type="submission" date="2016-11" db="EMBL/GenBank/DDBJ databases">
        <authorList>
            <person name="Jaros S."/>
            <person name="Januszkiewicz K."/>
            <person name="Wedrychowicz H."/>
        </authorList>
    </citation>
    <scope>NUCLEOTIDE SEQUENCE [LARGE SCALE GENOMIC DNA]</scope>
    <source>
        <strain evidence="3 4">DSM 24787</strain>
    </source>
</reference>
<dbReference type="SMART" id="SM00089">
    <property type="entry name" value="PKD"/>
    <property type="match status" value="2"/>
</dbReference>
<dbReference type="Pfam" id="PF13585">
    <property type="entry name" value="CHU_C"/>
    <property type="match status" value="1"/>
</dbReference>
<feature type="signal peptide" evidence="1">
    <location>
        <begin position="1"/>
        <end position="18"/>
    </location>
</feature>
<evidence type="ECO:0000256" key="1">
    <source>
        <dbReference type="SAM" id="SignalP"/>
    </source>
</evidence>
<gene>
    <name evidence="3" type="ORF">SAMN04488055_3588</name>
</gene>
<dbReference type="AlphaFoldDB" id="A0A1N6J380"/>
<organism evidence="3 4">
    <name type="scientific">Chitinophaga niabensis</name>
    <dbReference type="NCBI Taxonomy" id="536979"/>
    <lineage>
        <taxon>Bacteria</taxon>
        <taxon>Pseudomonadati</taxon>
        <taxon>Bacteroidota</taxon>
        <taxon>Chitinophagia</taxon>
        <taxon>Chitinophagales</taxon>
        <taxon>Chitinophagaceae</taxon>
        <taxon>Chitinophaga</taxon>
    </lineage>
</organism>
<sequence>MRHILLLFFLGASLTLKADHITGGEMYYTFTGMSGNLYNYTVTLKQFRSCGTANRQFANPTYIGIFNRATGERIQDRQEQLTGEEQISTTSNDPCITRPPFICYYVGTWVFNISLPASPDGYILTSQVTNRVDGINNLSFGYGRIGATYTCEIPGSAFANNHSAKFVGDDLVTICAENSFSYSFAATDGDGDRLRYFFCEAYLTAGYSGGGGGGGGGGGPIGGNNSQPPVPPPYYSVPYGDGFSGGSPLGNRVSINPNTGLITGIAPGVGIYVVTVCVQEIRNGVAIATQRKDLQINITGCTVAAASLLPEYMLCGNSQQLSVANQSTSPLIVSWFWEFKNSAGTVVYNSNNNIADYTFPVPGTYTIKLATNRGFQCPDSTDAQVYVYPGFEPRFSAAGACINKPVLFTDQTTSRYGITNFWDWDFGEPSAQTDFSNDRNPSYTYPTNGLKNVRLIVHNTVGCKDTLYDPMEILDKPPIALSFRDTLICPPDQLQLQATGTGIFTWSPTTNMTGANTPIPRVSPVRDTKYYVDLDQDGCLNRDSVMIRTVDRVSLSLPADTVICQGDPIVLRPQSNGLRYTWTPAQNLNDATLKNPLATTTNNTMYSVTATISGCTATDQMLVSTVPYPRAFAGADTVICFDTFAQLHALTDGTFYTWQTTDAGGVPLSLDPTVKPKLTAAYVFSAFDTKGCPKPGKDTVVVTVLPKINAFAGRDTAVVLGQPLQLNASGGVQYTWSPATGLSSTTIPNPLALYNRPVTGLRYKVLVQDIAGCADSAFMNVKVYNTMPQVFVPTAFTPNGDGVNDQLRPIAAGIRNIEYFMVYTRWGELVYRGTQSGKGWDGRINGRMQTSGVYVWQVKAVDYLGLDFFLTGTATLLR</sequence>
<dbReference type="STRING" id="536979.SAMN04488055_3588"/>
<dbReference type="InterPro" id="IPR022409">
    <property type="entry name" value="PKD/Chitinase_dom"/>
</dbReference>
<dbReference type="InterPro" id="IPR000601">
    <property type="entry name" value="PKD_dom"/>
</dbReference>
<keyword evidence="1" id="KW-0732">Signal</keyword>
<dbReference type="NCBIfam" id="TIGR04131">
    <property type="entry name" value="Bac_Flav_CTERM"/>
    <property type="match status" value="1"/>
</dbReference>
<feature type="domain" description="PKD" evidence="2">
    <location>
        <begin position="324"/>
        <end position="387"/>
    </location>
</feature>
<feature type="chain" id="PRO_5012568489" evidence="1">
    <location>
        <begin position="19"/>
        <end position="878"/>
    </location>
</feature>
<feature type="domain" description="PKD" evidence="2">
    <location>
        <begin position="422"/>
        <end position="462"/>
    </location>
</feature>
<evidence type="ECO:0000313" key="3">
    <source>
        <dbReference type="EMBL" id="SIO38705.1"/>
    </source>
</evidence>
<evidence type="ECO:0000259" key="2">
    <source>
        <dbReference type="PROSITE" id="PS50093"/>
    </source>
</evidence>
<protein>
    <submittedName>
        <fullName evidence="3">Gliding motility-associated C-terminal domain-containing protein</fullName>
    </submittedName>
</protein>